<keyword evidence="1" id="KW-0472">Membrane</keyword>
<dbReference type="PROSITE" id="PS50887">
    <property type="entry name" value="GGDEF"/>
    <property type="match status" value="1"/>
</dbReference>
<keyword evidence="1" id="KW-0812">Transmembrane</keyword>
<proteinExistence type="predicted"/>
<dbReference type="EMBL" id="CP079105">
    <property type="protein sequence ID" value="QXQ12434.1"/>
    <property type="molecule type" value="Genomic_DNA"/>
</dbReference>
<keyword evidence="1" id="KW-1133">Transmembrane helix</keyword>
<dbReference type="InterPro" id="IPR050469">
    <property type="entry name" value="Diguanylate_Cyclase"/>
</dbReference>
<keyword evidence="4" id="KW-1185">Reference proteome</keyword>
<dbReference type="InterPro" id="IPR043128">
    <property type="entry name" value="Rev_trsase/Diguanyl_cyclase"/>
</dbReference>
<feature type="transmembrane region" description="Helical" evidence="1">
    <location>
        <begin position="151"/>
        <end position="170"/>
    </location>
</feature>
<feature type="domain" description="GGDEF" evidence="2">
    <location>
        <begin position="243"/>
        <end position="382"/>
    </location>
</feature>
<evidence type="ECO:0000313" key="4">
    <source>
        <dbReference type="Proteomes" id="UP000887023"/>
    </source>
</evidence>
<dbReference type="Gene3D" id="3.30.70.270">
    <property type="match status" value="1"/>
</dbReference>
<reference evidence="3" key="1">
    <citation type="submission" date="2021-07" db="EMBL/GenBank/DDBJ databases">
        <title>Candidatus Kaistella beijingensis sp. nov. isolated from a municipal wastewater treatment plant is involved in sludge foaming.</title>
        <authorList>
            <person name="Song Y."/>
            <person name="Liu S.-J."/>
        </authorList>
    </citation>
    <scope>NUCLEOTIDE SEQUENCE</scope>
    <source>
        <strain evidence="3">DSM 43998</strain>
    </source>
</reference>
<name>A0ABX8S3Q8_9ACTN</name>
<organism evidence="3 4">
    <name type="scientific">Skermania pinensis</name>
    <dbReference type="NCBI Taxonomy" id="39122"/>
    <lineage>
        <taxon>Bacteria</taxon>
        <taxon>Bacillati</taxon>
        <taxon>Actinomycetota</taxon>
        <taxon>Actinomycetes</taxon>
        <taxon>Mycobacteriales</taxon>
        <taxon>Gordoniaceae</taxon>
        <taxon>Skermania</taxon>
    </lineage>
</organism>
<dbReference type="InterPro" id="IPR029787">
    <property type="entry name" value="Nucleotide_cyclase"/>
</dbReference>
<accession>A0ABX8S3Q8</accession>
<dbReference type="PANTHER" id="PTHR45138:SF9">
    <property type="entry name" value="DIGUANYLATE CYCLASE DGCM-RELATED"/>
    <property type="match status" value="1"/>
</dbReference>
<protein>
    <submittedName>
        <fullName evidence="3">GGDEF domain-containing protein</fullName>
    </submittedName>
</protein>
<dbReference type="Proteomes" id="UP000887023">
    <property type="component" value="Chromosome"/>
</dbReference>
<evidence type="ECO:0000313" key="3">
    <source>
        <dbReference type="EMBL" id="QXQ12434.1"/>
    </source>
</evidence>
<feature type="transmembrane region" description="Helical" evidence="1">
    <location>
        <begin position="182"/>
        <end position="203"/>
    </location>
</feature>
<dbReference type="RefSeq" id="WP_157079993.1">
    <property type="nucleotide sequence ID" value="NZ_CBCRUZ010000018.1"/>
</dbReference>
<evidence type="ECO:0000256" key="1">
    <source>
        <dbReference type="SAM" id="Phobius"/>
    </source>
</evidence>
<dbReference type="SMART" id="SM00267">
    <property type="entry name" value="GGDEF"/>
    <property type="match status" value="1"/>
</dbReference>
<dbReference type="CDD" id="cd01949">
    <property type="entry name" value="GGDEF"/>
    <property type="match status" value="1"/>
</dbReference>
<sequence length="388" mass="41311">MLGIRAGGWTRIRESPLGKWWQTPRTYDEVARYFEARELAGNFRFVCGISSATLAVITVLVLASDVGPTAPVSRAAMVAVLGLAVLWAIWWWFRIPVMPSRWMSAVFVATSDLGIAVVGWVYPQPIAGMFALTTFSMISVYVAFVHGRRLIFAHLGFAVVAIIPVAVHLGEDYGAAEAAARGLLTILLVAGVPLAVQIGIWALTEDAALSARDALTGVLNRRGFDAAAGAAIMRAAQTGTSSDQLVVAVVDVDRFKQVNDRLGHAGGDGILVATARRISAVAGSAAVIGRLGGDEFAILLHQSAADAIRLVDRLGGSLTVDSGPTPVTASVGIVTEQVHRVYHDGDPDDVISELLARADLAMYEAKRQRTPAGYQRLDSVPFRRVSAE</sequence>
<dbReference type="InterPro" id="IPR000160">
    <property type="entry name" value="GGDEF_dom"/>
</dbReference>
<dbReference type="SUPFAM" id="SSF55073">
    <property type="entry name" value="Nucleotide cyclase"/>
    <property type="match status" value="1"/>
</dbReference>
<dbReference type="Pfam" id="PF00990">
    <property type="entry name" value="GGDEF"/>
    <property type="match status" value="1"/>
</dbReference>
<gene>
    <name evidence="3" type="ORF">KV203_10550</name>
</gene>
<feature type="transmembrane region" description="Helical" evidence="1">
    <location>
        <begin position="75"/>
        <end position="93"/>
    </location>
</feature>
<feature type="transmembrane region" description="Helical" evidence="1">
    <location>
        <begin position="42"/>
        <end position="63"/>
    </location>
</feature>
<dbReference type="PANTHER" id="PTHR45138">
    <property type="entry name" value="REGULATORY COMPONENTS OF SENSORY TRANSDUCTION SYSTEM"/>
    <property type="match status" value="1"/>
</dbReference>
<feature type="transmembrane region" description="Helical" evidence="1">
    <location>
        <begin position="126"/>
        <end position="144"/>
    </location>
</feature>
<evidence type="ECO:0000259" key="2">
    <source>
        <dbReference type="PROSITE" id="PS50887"/>
    </source>
</evidence>
<dbReference type="NCBIfam" id="TIGR00254">
    <property type="entry name" value="GGDEF"/>
    <property type="match status" value="1"/>
</dbReference>
<feature type="transmembrane region" description="Helical" evidence="1">
    <location>
        <begin position="102"/>
        <end position="120"/>
    </location>
</feature>